<evidence type="ECO:0000256" key="1">
    <source>
        <dbReference type="ARBA" id="ARBA00009024"/>
    </source>
</evidence>
<sequence length="291" mass="31547">MAANIIVHQQVAAPAMKGWNTGLFDCCQDMNSCCYGFWCCPCLACSTTGEFGESTCLPLVDIIGPACMVAFGVPIIVPPASLSMRVAVRHKYGIQQSLCEDIMASCFCVWCSWCQMAREIKDHKKSCTFTTTQPVAIQVQPPTMTNSNVSYTTNQQSYTMTSPQSPNPQGYIMTNHRLHHDQPTVPQPQGYIITNPQGYIMTSPQSPNQQGYIMTSPQSSSMVEKHPDMMAGPPGIAGGAQIKMASDQHAMAGPSQMKASAPNAYNPASMMPPDMSNHMVNTTVSTQPSKC</sequence>
<proteinExistence type="inferred from homology"/>
<dbReference type="Proteomes" id="UP000193380">
    <property type="component" value="Unassembled WGS sequence"/>
</dbReference>
<dbReference type="PaxDb" id="8022-A0A060W3H8"/>
<reference evidence="2" key="1">
    <citation type="journal article" date="2014" name="Nat. Commun.">
        <title>The rainbow trout genome provides novel insights into evolution after whole-genome duplication in vertebrates.</title>
        <authorList>
            <person name="Berthelot C."/>
            <person name="Brunet F."/>
            <person name="Chalopin D."/>
            <person name="Juanchich A."/>
            <person name="Bernard M."/>
            <person name="Noel B."/>
            <person name="Bento P."/>
            <person name="Da Silva C."/>
            <person name="Labadie K."/>
            <person name="Alberti A."/>
            <person name="Aury J.M."/>
            <person name="Louis A."/>
            <person name="Dehais P."/>
            <person name="Bardou P."/>
            <person name="Montfort J."/>
            <person name="Klopp C."/>
            <person name="Cabau C."/>
            <person name="Gaspin C."/>
            <person name="Thorgaard G.H."/>
            <person name="Boussaha M."/>
            <person name="Quillet E."/>
            <person name="Guyomard R."/>
            <person name="Galiana D."/>
            <person name="Bobe J."/>
            <person name="Volff J.N."/>
            <person name="Genet C."/>
            <person name="Wincker P."/>
            <person name="Jaillon O."/>
            <person name="Roest Crollius H."/>
            <person name="Guiguen Y."/>
        </authorList>
    </citation>
    <scope>NUCLEOTIDE SEQUENCE [LARGE SCALE GENOMIC DNA]</scope>
</reference>
<protein>
    <submittedName>
        <fullName evidence="2">Uncharacterized protein</fullName>
    </submittedName>
</protein>
<dbReference type="AlphaFoldDB" id="A0A060W3H8"/>
<dbReference type="EMBL" id="FR904318">
    <property type="protein sequence ID" value="CDQ59130.1"/>
    <property type="molecule type" value="Genomic_DNA"/>
</dbReference>
<evidence type="ECO:0000313" key="3">
    <source>
        <dbReference type="Proteomes" id="UP000193380"/>
    </source>
</evidence>
<reference evidence="2" key="2">
    <citation type="submission" date="2014-03" db="EMBL/GenBank/DDBJ databases">
        <authorList>
            <person name="Genoscope - CEA"/>
        </authorList>
    </citation>
    <scope>NUCLEOTIDE SEQUENCE</scope>
</reference>
<gene>
    <name evidence="2" type="ORF">GSONMT00079274001</name>
</gene>
<comment type="similarity">
    <text evidence="1">Belongs to the cornifelin family.</text>
</comment>
<dbReference type="Pfam" id="PF04749">
    <property type="entry name" value="PLAC8"/>
    <property type="match status" value="1"/>
</dbReference>
<name>A0A060W3H8_ONCMY</name>
<dbReference type="NCBIfam" id="TIGR01571">
    <property type="entry name" value="A_thal_Cys_rich"/>
    <property type="match status" value="1"/>
</dbReference>
<dbReference type="InterPro" id="IPR006461">
    <property type="entry name" value="PLAC_motif_containing"/>
</dbReference>
<evidence type="ECO:0000313" key="2">
    <source>
        <dbReference type="EMBL" id="CDQ59130.1"/>
    </source>
</evidence>
<accession>A0A060W3H8</accession>
<organism evidence="2 3">
    <name type="scientific">Oncorhynchus mykiss</name>
    <name type="common">Rainbow trout</name>
    <name type="synonym">Salmo gairdneri</name>
    <dbReference type="NCBI Taxonomy" id="8022"/>
    <lineage>
        <taxon>Eukaryota</taxon>
        <taxon>Metazoa</taxon>
        <taxon>Chordata</taxon>
        <taxon>Craniata</taxon>
        <taxon>Vertebrata</taxon>
        <taxon>Euteleostomi</taxon>
        <taxon>Actinopterygii</taxon>
        <taxon>Neopterygii</taxon>
        <taxon>Teleostei</taxon>
        <taxon>Protacanthopterygii</taxon>
        <taxon>Salmoniformes</taxon>
        <taxon>Salmonidae</taxon>
        <taxon>Salmoninae</taxon>
        <taxon>Oncorhynchus</taxon>
    </lineage>
</organism>
<dbReference type="PANTHER" id="PTHR15907">
    <property type="entry name" value="DUF614 FAMILY PROTEIN-RELATED"/>
    <property type="match status" value="1"/>
</dbReference>